<gene>
    <name evidence="1" type="ORF">C7H19_19815</name>
</gene>
<protein>
    <submittedName>
        <fullName evidence="1">Uncharacterized protein</fullName>
    </submittedName>
</protein>
<name>A0A2T1LT85_9CHRO</name>
<accession>A0A2T1LT85</accession>
<sequence length="185" mass="20480">MARDRFSDLERVYDALKVAKVDIDSLPQKLDFVKYGQWKEGNGPAFSVTMPDLNGEKEVGIIAFGLVATNAAAKKLVTMSGRSHTFWTGLAQKAKFGVEETVTDYFKDGSFVSAKAHVGVKATGVEKTSHITGRKYKKTVNAAYTIPVGQTASDKYFQELVNSLLEETTLQQYVISISPEQFRRD</sequence>
<evidence type="ECO:0000313" key="1">
    <source>
        <dbReference type="EMBL" id="PSF33635.1"/>
    </source>
</evidence>
<dbReference type="Proteomes" id="UP000239001">
    <property type="component" value="Unassembled WGS sequence"/>
</dbReference>
<reference evidence="1 2" key="1">
    <citation type="submission" date="2018-03" db="EMBL/GenBank/DDBJ databases">
        <title>The ancient ancestry and fast evolution of plastids.</title>
        <authorList>
            <person name="Moore K.R."/>
            <person name="Magnabosco C."/>
            <person name="Momper L."/>
            <person name="Gold D.A."/>
            <person name="Bosak T."/>
            <person name="Fournier G.P."/>
        </authorList>
    </citation>
    <scope>NUCLEOTIDE SEQUENCE [LARGE SCALE GENOMIC DNA]</scope>
    <source>
        <strain evidence="1 2">CCALA 016</strain>
    </source>
</reference>
<dbReference type="AlphaFoldDB" id="A0A2T1LT85"/>
<organism evidence="1 2">
    <name type="scientific">Aphanothece hegewaldii CCALA 016</name>
    <dbReference type="NCBI Taxonomy" id="2107694"/>
    <lineage>
        <taxon>Bacteria</taxon>
        <taxon>Bacillati</taxon>
        <taxon>Cyanobacteriota</taxon>
        <taxon>Cyanophyceae</taxon>
        <taxon>Oscillatoriophycideae</taxon>
        <taxon>Chroococcales</taxon>
        <taxon>Aphanothecaceae</taxon>
        <taxon>Aphanothece</taxon>
    </lineage>
</organism>
<dbReference type="OrthoDB" id="495855at2"/>
<keyword evidence="2" id="KW-1185">Reference proteome</keyword>
<proteinExistence type="predicted"/>
<reference evidence="1 2" key="2">
    <citation type="submission" date="2018-03" db="EMBL/GenBank/DDBJ databases">
        <authorList>
            <person name="Keele B.F."/>
        </authorList>
    </citation>
    <scope>NUCLEOTIDE SEQUENCE [LARGE SCALE GENOMIC DNA]</scope>
    <source>
        <strain evidence="1 2">CCALA 016</strain>
    </source>
</reference>
<comment type="caution">
    <text evidence="1">The sequence shown here is derived from an EMBL/GenBank/DDBJ whole genome shotgun (WGS) entry which is preliminary data.</text>
</comment>
<dbReference type="EMBL" id="PXOH01000029">
    <property type="protein sequence ID" value="PSF33635.1"/>
    <property type="molecule type" value="Genomic_DNA"/>
</dbReference>
<evidence type="ECO:0000313" key="2">
    <source>
        <dbReference type="Proteomes" id="UP000239001"/>
    </source>
</evidence>
<dbReference type="RefSeq" id="WP_106458652.1">
    <property type="nucleotide sequence ID" value="NZ_PXOH01000029.1"/>
</dbReference>